<feature type="region of interest" description="Disordered" evidence="1">
    <location>
        <begin position="34"/>
        <end position="55"/>
    </location>
</feature>
<dbReference type="InterPro" id="IPR008972">
    <property type="entry name" value="Cupredoxin"/>
</dbReference>
<accession>A0A2Z2HRX9</accession>
<keyword evidence="3" id="KW-1185">Reference proteome</keyword>
<dbReference type="Proteomes" id="UP000250088">
    <property type="component" value="Chromosome"/>
</dbReference>
<dbReference type="EMBL" id="CP019893">
    <property type="protein sequence ID" value="ARS89832.1"/>
    <property type="molecule type" value="Genomic_DNA"/>
</dbReference>
<dbReference type="Gene3D" id="2.60.40.420">
    <property type="entry name" value="Cupredoxins - blue copper proteins"/>
    <property type="match status" value="1"/>
</dbReference>
<gene>
    <name evidence="2" type="ORF">B1756_08825</name>
</gene>
<dbReference type="InterPro" id="IPR006311">
    <property type="entry name" value="TAT_signal"/>
</dbReference>
<dbReference type="PROSITE" id="PS51257">
    <property type="entry name" value="PROKAR_LIPOPROTEIN"/>
    <property type="match status" value="1"/>
</dbReference>
<dbReference type="KEGG" id="naj:B1756_08825"/>
<dbReference type="RefSeq" id="WP_086888212.1">
    <property type="nucleotide sequence ID" value="NZ_CP019893.1"/>
</dbReference>
<protein>
    <recommendedName>
        <fullName evidence="4">Blue (type 1) copper domain-containing protein</fullName>
    </recommendedName>
</protein>
<proteinExistence type="predicted"/>
<name>A0A2Z2HRX9_9EURY</name>
<dbReference type="GeneID" id="32894179"/>
<evidence type="ECO:0008006" key="4">
    <source>
        <dbReference type="Google" id="ProtNLM"/>
    </source>
</evidence>
<evidence type="ECO:0000256" key="1">
    <source>
        <dbReference type="SAM" id="MobiDB-lite"/>
    </source>
</evidence>
<dbReference type="AlphaFoldDB" id="A0A2Z2HRX9"/>
<dbReference type="OrthoDB" id="265568at2157"/>
<sequence>MDTTRGRRRFLSRFAGLAASGGAAVALAGCLDRADDEPAEPEPVVDTADSLEGETDREAWRDVETIRLEGWVGGWVGVEPPAIDRVENPTLVLLEGREYDLTWENRDGIHHNVALWDADRDVVREYTTDGTDVEGATETLTFEAVPSIATYRCEHMQEGQVGDVVVHTP</sequence>
<evidence type="ECO:0000313" key="3">
    <source>
        <dbReference type="Proteomes" id="UP000250088"/>
    </source>
</evidence>
<reference evidence="3" key="1">
    <citation type="submission" date="2017-02" db="EMBL/GenBank/DDBJ databases">
        <title>Natronthermophilus aegyptiacus gen. nov.,sp. nov., an aerobic, extremely halophilic alkalithermophilic archaeon isolated from the athalassohaline Wadi An Natrun, Egypt.</title>
        <authorList>
            <person name="Zhao B."/>
        </authorList>
    </citation>
    <scope>NUCLEOTIDE SEQUENCE [LARGE SCALE GENOMIC DNA]</scope>
    <source>
        <strain evidence="3">JW/NM-HA 15</strain>
    </source>
</reference>
<dbReference type="PROSITE" id="PS51318">
    <property type="entry name" value="TAT"/>
    <property type="match status" value="1"/>
</dbReference>
<organism evidence="2 3">
    <name type="scientific">Natrarchaeobaculum aegyptiacum</name>
    <dbReference type="NCBI Taxonomy" id="745377"/>
    <lineage>
        <taxon>Archaea</taxon>
        <taxon>Methanobacteriati</taxon>
        <taxon>Methanobacteriota</taxon>
        <taxon>Stenosarchaea group</taxon>
        <taxon>Halobacteria</taxon>
        <taxon>Halobacteriales</taxon>
        <taxon>Natrialbaceae</taxon>
        <taxon>Natrarchaeobaculum</taxon>
    </lineage>
</organism>
<evidence type="ECO:0000313" key="2">
    <source>
        <dbReference type="EMBL" id="ARS89832.1"/>
    </source>
</evidence>